<dbReference type="CDD" id="cd00761">
    <property type="entry name" value="Glyco_tranf_GTA_type"/>
    <property type="match status" value="1"/>
</dbReference>
<protein>
    <submittedName>
        <fullName evidence="2">Glycosyltransferase family A protein</fullName>
    </submittedName>
</protein>
<dbReference type="PANTHER" id="PTHR22916">
    <property type="entry name" value="GLYCOSYLTRANSFERASE"/>
    <property type="match status" value="1"/>
</dbReference>
<comment type="caution">
    <text evidence="2">The sequence shown here is derived from an EMBL/GenBank/DDBJ whole genome shotgun (WGS) entry which is preliminary data.</text>
</comment>
<evidence type="ECO:0000313" key="2">
    <source>
        <dbReference type="EMBL" id="MCZ0860828.1"/>
    </source>
</evidence>
<dbReference type="Proteomes" id="UP001141422">
    <property type="component" value="Unassembled WGS sequence"/>
</dbReference>
<name>A0ABT4IGG2_9EURY</name>
<dbReference type="InterPro" id="IPR001173">
    <property type="entry name" value="Glyco_trans_2-like"/>
</dbReference>
<dbReference type="Pfam" id="PF00535">
    <property type="entry name" value="Glycos_transf_2"/>
    <property type="match status" value="1"/>
</dbReference>
<gene>
    <name evidence="2" type="ORF">O0S10_06245</name>
</gene>
<dbReference type="InterPro" id="IPR029044">
    <property type="entry name" value="Nucleotide-diphossugar_trans"/>
</dbReference>
<evidence type="ECO:0000259" key="1">
    <source>
        <dbReference type="Pfam" id="PF00535"/>
    </source>
</evidence>
<dbReference type="EMBL" id="JAPTGB010000011">
    <property type="protein sequence ID" value="MCZ0860828.1"/>
    <property type="molecule type" value="Genomic_DNA"/>
</dbReference>
<keyword evidence="3" id="KW-1185">Reference proteome</keyword>
<organism evidence="2 3">
    <name type="scientific">Methanocorpusculum petauri</name>
    <dbReference type="NCBI Taxonomy" id="3002863"/>
    <lineage>
        <taxon>Archaea</taxon>
        <taxon>Methanobacteriati</taxon>
        <taxon>Methanobacteriota</taxon>
        <taxon>Stenosarchaea group</taxon>
        <taxon>Methanomicrobia</taxon>
        <taxon>Methanomicrobiales</taxon>
        <taxon>Methanocorpusculaceae</taxon>
        <taxon>Methanocorpusculum</taxon>
    </lineage>
</organism>
<dbReference type="RefSeq" id="WP_268925038.1">
    <property type="nucleotide sequence ID" value="NZ_JAPTGB010000011.1"/>
</dbReference>
<proteinExistence type="predicted"/>
<feature type="domain" description="Glycosyltransferase 2-like" evidence="1">
    <location>
        <begin position="7"/>
        <end position="149"/>
    </location>
</feature>
<dbReference type="SUPFAM" id="SSF53448">
    <property type="entry name" value="Nucleotide-diphospho-sugar transferases"/>
    <property type="match status" value="1"/>
</dbReference>
<sequence length="374" mass="43554">MNKPFFSIVVPTKNRPELLSSVINSILEQDFQDFELIISDNSDTADSQNVVSSYSDVRIKYFKTGSLSMVDNWNFGCSNVTGKYLLIIIDKYYMKPHVLSLLYSNICVNNPCVISWRIDIEPLNSQRLLHFHGKNTTYSKNTSEIIGNIVRMDGSFEDTDLLLPRGRNCCISESLYRRIVNRTGSFSSGFSPDYSIAFKILFETRSIMIMDCSLYSLHNNLEKYSNGRMSVTGSSQLLNYMGVSNDIYTTVMYGQPIPIFTSLSAIIYEFMSVSKQYGFHGTICESNYYVALYQLISSDARLFGRHWRYRRIQLNLLKNKLIESDLDSNLKEELFKLFRRIDIHFPLVLLRKIKCHVFRKIMHYMEMHVYEYYT</sequence>
<dbReference type="Gene3D" id="3.90.550.10">
    <property type="entry name" value="Spore Coat Polysaccharide Biosynthesis Protein SpsA, Chain A"/>
    <property type="match status" value="1"/>
</dbReference>
<reference evidence="2" key="1">
    <citation type="submission" date="2022-12" db="EMBL/GenBank/DDBJ databases">
        <title>Isolation and characterisation of novel Methanocorpusculum spp. from native Australian herbivores indicates the genus is ancestrally host-associated.</title>
        <authorList>
            <person name="Volmer J.G."/>
            <person name="Soo R.M."/>
            <person name="Evans P.N."/>
            <person name="Hoedt E.C."/>
            <person name="Astorga Alsina A.L."/>
            <person name="Woodcroft B.J."/>
            <person name="Tyson G.W."/>
            <person name="Hugenholtz P."/>
            <person name="Morrison M."/>
        </authorList>
    </citation>
    <scope>NUCLEOTIDE SEQUENCE</scope>
    <source>
        <strain evidence="2">MG</strain>
    </source>
</reference>
<evidence type="ECO:0000313" key="3">
    <source>
        <dbReference type="Proteomes" id="UP001141422"/>
    </source>
</evidence>
<accession>A0ABT4IGG2</accession>